<dbReference type="Proteomes" id="UP000463857">
    <property type="component" value="Chromosome"/>
</dbReference>
<sequence length="175" mass="18760">MELNLVRTVNLAEATFPVSIKIDNWDPIRLPWADPPYAVNIAPGAHHAIVKIGVGSAFSRPVRFDVADAETATLLIYGSGVGWWRTPQPRLVVHPGKPAPQRWPGPNRTRVVGALIVFVAALAAIASPLVTETSVGGFAVPFLALIGVIAGTSIIQSFVRARRLREASRMENLGA</sequence>
<keyword evidence="1" id="KW-0472">Membrane</keyword>
<keyword evidence="1" id="KW-1133">Transmembrane helix</keyword>
<protein>
    <submittedName>
        <fullName evidence="2">Uncharacterized protein</fullName>
    </submittedName>
</protein>
<name>A0A7L4YL72_9ACTN</name>
<evidence type="ECO:0000313" key="3">
    <source>
        <dbReference type="Proteomes" id="UP000463857"/>
    </source>
</evidence>
<dbReference type="EMBL" id="CP047156">
    <property type="protein sequence ID" value="QHB99925.1"/>
    <property type="molecule type" value="Genomic_DNA"/>
</dbReference>
<keyword evidence="1" id="KW-0812">Transmembrane</keyword>
<dbReference type="InParanoid" id="A0A7L4YL72"/>
<reference evidence="2 3" key="1">
    <citation type="journal article" date="2018" name="Int. J. Syst. Evol. Microbiol.">
        <title>Epidermidibacterium keratini gen. nov., sp. nov., a member of the family Sporichthyaceae, isolated from keratin epidermis.</title>
        <authorList>
            <person name="Lee D.G."/>
            <person name="Trujillo M.E."/>
            <person name="Kang S."/>
            <person name="Nam J.J."/>
            <person name="Kim Y.J."/>
        </authorList>
    </citation>
    <scope>NUCLEOTIDE SEQUENCE [LARGE SCALE GENOMIC DNA]</scope>
    <source>
        <strain evidence="2 3">EPI-7</strain>
    </source>
</reference>
<evidence type="ECO:0000313" key="2">
    <source>
        <dbReference type="EMBL" id="QHB99925.1"/>
    </source>
</evidence>
<accession>A0A7L4YL72</accession>
<dbReference type="RefSeq" id="WP_159543982.1">
    <property type="nucleotide sequence ID" value="NZ_CP047156.1"/>
</dbReference>
<dbReference type="KEGG" id="eke:EK0264_06265"/>
<proteinExistence type="predicted"/>
<feature type="transmembrane region" description="Helical" evidence="1">
    <location>
        <begin position="111"/>
        <end position="130"/>
    </location>
</feature>
<keyword evidence="3" id="KW-1185">Reference proteome</keyword>
<evidence type="ECO:0000256" key="1">
    <source>
        <dbReference type="SAM" id="Phobius"/>
    </source>
</evidence>
<dbReference type="AlphaFoldDB" id="A0A7L4YL72"/>
<feature type="transmembrane region" description="Helical" evidence="1">
    <location>
        <begin position="136"/>
        <end position="159"/>
    </location>
</feature>
<organism evidence="2 3">
    <name type="scientific">Epidermidibacterium keratini</name>
    <dbReference type="NCBI Taxonomy" id="1891644"/>
    <lineage>
        <taxon>Bacteria</taxon>
        <taxon>Bacillati</taxon>
        <taxon>Actinomycetota</taxon>
        <taxon>Actinomycetes</taxon>
        <taxon>Sporichthyales</taxon>
        <taxon>Sporichthyaceae</taxon>
        <taxon>Epidermidibacterium</taxon>
    </lineage>
</organism>
<dbReference type="OrthoDB" id="3579673at2"/>
<gene>
    <name evidence="2" type="ORF">EK0264_06265</name>
</gene>